<proteinExistence type="predicted"/>
<organism evidence="1 2">
    <name type="scientific">Orenia marismortui</name>
    <dbReference type="NCBI Taxonomy" id="46469"/>
    <lineage>
        <taxon>Bacteria</taxon>
        <taxon>Bacillati</taxon>
        <taxon>Bacillota</taxon>
        <taxon>Clostridia</taxon>
        <taxon>Halanaerobiales</taxon>
        <taxon>Halobacteroidaceae</taxon>
        <taxon>Orenia</taxon>
    </lineage>
</organism>
<evidence type="ECO:0000313" key="1">
    <source>
        <dbReference type="EMBL" id="TDX52493.1"/>
    </source>
</evidence>
<dbReference type="AlphaFoldDB" id="A0A4R8H297"/>
<dbReference type="RefSeq" id="WP_134115668.1">
    <property type="nucleotide sequence ID" value="NZ_SOEG01000006.1"/>
</dbReference>
<dbReference type="STRING" id="926561.GCA_000379025_00752"/>
<keyword evidence="2" id="KW-1185">Reference proteome</keyword>
<evidence type="ECO:0000313" key="2">
    <source>
        <dbReference type="Proteomes" id="UP000295832"/>
    </source>
</evidence>
<dbReference type="Proteomes" id="UP000295832">
    <property type="component" value="Unassembled WGS sequence"/>
</dbReference>
<dbReference type="EMBL" id="SOEG01000006">
    <property type="protein sequence ID" value="TDX52493.1"/>
    <property type="molecule type" value="Genomic_DNA"/>
</dbReference>
<gene>
    <name evidence="1" type="ORF">C7959_10656</name>
</gene>
<comment type="caution">
    <text evidence="1">The sequence shown here is derived from an EMBL/GenBank/DDBJ whole genome shotgun (WGS) entry which is preliminary data.</text>
</comment>
<protein>
    <submittedName>
        <fullName evidence="1">Uncharacterized protein</fullName>
    </submittedName>
</protein>
<accession>A0A4R8H297</accession>
<name>A0A4R8H297_9FIRM</name>
<sequence length="134" mass="15753">MENSKVSTKIRCKKYFKINSAEPIDPEDIKVTLKSQENNSPNEEDNSLFLPALWAYFQACQQGMLNDNSPVPWEEIIRNYLKSQTIDTSQYSLEEKEWILFLKYIMSDSNTIDWSDNKEVREFLLKAYNLVKAN</sequence>
<reference evidence="1 2" key="1">
    <citation type="submission" date="2019-03" db="EMBL/GenBank/DDBJ databases">
        <title>Subsurface microbial communities from deep shales in Ohio and West Virginia, USA.</title>
        <authorList>
            <person name="Wrighton K."/>
        </authorList>
    </citation>
    <scope>NUCLEOTIDE SEQUENCE [LARGE SCALE GENOMIC DNA]</scope>
    <source>
        <strain evidence="1 2">MSL 6dP</strain>
    </source>
</reference>